<protein>
    <submittedName>
        <fullName evidence="1">Uncharacterized protein</fullName>
    </submittedName>
</protein>
<sequence length="56" mass="5890">MTAPDSSRPAGVAAAGYFSCLACGHEFDPIATRWFCPQCKFKANCCEGEALPFSAG</sequence>
<proteinExistence type="predicted"/>
<dbReference type="RefSeq" id="WP_344734367.1">
    <property type="nucleotide sequence ID" value="NZ_BAAAZH010000024.1"/>
</dbReference>
<dbReference type="EMBL" id="BAAAZH010000024">
    <property type="protein sequence ID" value="GAA4123897.1"/>
    <property type="molecule type" value="Genomic_DNA"/>
</dbReference>
<comment type="caution">
    <text evidence="1">The sequence shown here is derived from an EMBL/GenBank/DDBJ whole genome shotgun (WGS) entry which is preliminary data.</text>
</comment>
<name>A0ABP7XQL0_9ACTN</name>
<reference evidence="2" key="1">
    <citation type="journal article" date="2019" name="Int. J. Syst. Evol. Microbiol.">
        <title>The Global Catalogue of Microorganisms (GCM) 10K type strain sequencing project: providing services to taxonomists for standard genome sequencing and annotation.</title>
        <authorList>
            <consortium name="The Broad Institute Genomics Platform"/>
            <consortium name="The Broad Institute Genome Sequencing Center for Infectious Disease"/>
            <person name="Wu L."/>
            <person name="Ma J."/>
        </authorList>
    </citation>
    <scope>NUCLEOTIDE SEQUENCE [LARGE SCALE GENOMIC DNA]</scope>
    <source>
        <strain evidence="2">JCM 16703</strain>
    </source>
</reference>
<dbReference type="Proteomes" id="UP001501495">
    <property type="component" value="Unassembled WGS sequence"/>
</dbReference>
<accession>A0ABP7XQL0</accession>
<organism evidence="1 2">
    <name type="scientific">Nocardioides fonticola</name>
    <dbReference type="NCBI Taxonomy" id="450363"/>
    <lineage>
        <taxon>Bacteria</taxon>
        <taxon>Bacillati</taxon>
        <taxon>Actinomycetota</taxon>
        <taxon>Actinomycetes</taxon>
        <taxon>Propionibacteriales</taxon>
        <taxon>Nocardioidaceae</taxon>
        <taxon>Nocardioides</taxon>
    </lineage>
</organism>
<evidence type="ECO:0000313" key="1">
    <source>
        <dbReference type="EMBL" id="GAA4123897.1"/>
    </source>
</evidence>
<gene>
    <name evidence="1" type="ORF">GCM10022215_31000</name>
</gene>
<keyword evidence="2" id="KW-1185">Reference proteome</keyword>
<evidence type="ECO:0000313" key="2">
    <source>
        <dbReference type="Proteomes" id="UP001501495"/>
    </source>
</evidence>